<evidence type="ECO:0000313" key="7">
    <source>
        <dbReference type="EMBL" id="KAF0764133.1"/>
    </source>
</evidence>
<evidence type="ECO:0000256" key="2">
    <source>
        <dbReference type="ARBA" id="ARBA00022771"/>
    </source>
</evidence>
<dbReference type="AlphaFoldDB" id="A0A6G0Z1H7"/>
<name>A0A6G0Z1H7_APHCR</name>
<sequence length="101" mass="11993">MGFGCLMCKKPTYIRYKKFQASFHSFPKCPIQKKIWIKKCKLTTISPFKYPKLCSFHFELGCFKENTKTRILKPDAIPTIFVRRFMKKKLFEDGILKESLT</sequence>
<feature type="domain" description="THAP-type" evidence="6">
    <location>
        <begin position="1"/>
        <end position="81"/>
    </location>
</feature>
<dbReference type="SUPFAM" id="SSF57716">
    <property type="entry name" value="Glucocorticoid receptor-like (DNA-binding domain)"/>
    <property type="match status" value="1"/>
</dbReference>
<evidence type="ECO:0000256" key="3">
    <source>
        <dbReference type="ARBA" id="ARBA00022833"/>
    </source>
</evidence>
<evidence type="ECO:0000259" key="6">
    <source>
        <dbReference type="PROSITE" id="PS50950"/>
    </source>
</evidence>
<dbReference type="GO" id="GO:0003677">
    <property type="term" value="F:DNA binding"/>
    <property type="evidence" value="ECO:0007669"/>
    <property type="project" value="UniProtKB-UniRule"/>
</dbReference>
<evidence type="ECO:0000313" key="8">
    <source>
        <dbReference type="Proteomes" id="UP000478052"/>
    </source>
</evidence>
<protein>
    <submittedName>
        <fullName evidence="7">THAP domain-containing protein 2-like</fullName>
    </submittedName>
</protein>
<accession>A0A6G0Z1H7</accession>
<dbReference type="GO" id="GO:0008270">
    <property type="term" value="F:zinc ion binding"/>
    <property type="evidence" value="ECO:0007669"/>
    <property type="project" value="UniProtKB-KW"/>
</dbReference>
<dbReference type="OrthoDB" id="6356087at2759"/>
<dbReference type="Proteomes" id="UP000478052">
    <property type="component" value="Unassembled WGS sequence"/>
</dbReference>
<keyword evidence="8" id="KW-1185">Reference proteome</keyword>
<evidence type="ECO:0000256" key="1">
    <source>
        <dbReference type="ARBA" id="ARBA00022723"/>
    </source>
</evidence>
<dbReference type="Pfam" id="PF05485">
    <property type="entry name" value="THAP"/>
    <property type="match status" value="1"/>
</dbReference>
<dbReference type="PANTHER" id="PTHR47696:SF1">
    <property type="entry name" value="THAP DOMAIN-CONTAINING PROTEIN 2"/>
    <property type="match status" value="1"/>
</dbReference>
<dbReference type="PROSITE" id="PS50950">
    <property type="entry name" value="ZF_THAP"/>
    <property type="match status" value="1"/>
</dbReference>
<organism evidence="7 8">
    <name type="scientific">Aphis craccivora</name>
    <name type="common">Cowpea aphid</name>
    <dbReference type="NCBI Taxonomy" id="307492"/>
    <lineage>
        <taxon>Eukaryota</taxon>
        <taxon>Metazoa</taxon>
        <taxon>Ecdysozoa</taxon>
        <taxon>Arthropoda</taxon>
        <taxon>Hexapoda</taxon>
        <taxon>Insecta</taxon>
        <taxon>Pterygota</taxon>
        <taxon>Neoptera</taxon>
        <taxon>Paraneoptera</taxon>
        <taxon>Hemiptera</taxon>
        <taxon>Sternorrhyncha</taxon>
        <taxon>Aphidomorpha</taxon>
        <taxon>Aphidoidea</taxon>
        <taxon>Aphididae</taxon>
        <taxon>Aphidini</taxon>
        <taxon>Aphis</taxon>
        <taxon>Aphis</taxon>
    </lineage>
</organism>
<dbReference type="InterPro" id="IPR006612">
    <property type="entry name" value="THAP_Znf"/>
</dbReference>
<gene>
    <name evidence="7" type="ORF">FWK35_00005447</name>
</gene>
<proteinExistence type="predicted"/>
<keyword evidence="4 5" id="KW-0238">DNA-binding</keyword>
<keyword evidence="2 5" id="KW-0863">Zinc-finger</keyword>
<keyword evidence="3" id="KW-0862">Zinc</keyword>
<reference evidence="7 8" key="1">
    <citation type="submission" date="2019-08" db="EMBL/GenBank/DDBJ databases">
        <title>Whole genome of Aphis craccivora.</title>
        <authorList>
            <person name="Voronova N.V."/>
            <person name="Shulinski R.S."/>
            <person name="Bandarenka Y.V."/>
            <person name="Zhorov D.G."/>
            <person name="Warner D."/>
        </authorList>
    </citation>
    <scope>NUCLEOTIDE SEQUENCE [LARGE SCALE GENOMIC DNA]</scope>
    <source>
        <strain evidence="7">180601</strain>
        <tissue evidence="7">Whole Body</tissue>
    </source>
</reference>
<dbReference type="EMBL" id="VUJU01001713">
    <property type="protein sequence ID" value="KAF0764133.1"/>
    <property type="molecule type" value="Genomic_DNA"/>
</dbReference>
<comment type="caution">
    <text evidence="7">The sequence shown here is derived from an EMBL/GenBank/DDBJ whole genome shotgun (WGS) entry which is preliminary data.</text>
</comment>
<evidence type="ECO:0000256" key="4">
    <source>
        <dbReference type="ARBA" id="ARBA00023125"/>
    </source>
</evidence>
<dbReference type="SMART" id="SM00980">
    <property type="entry name" value="THAP"/>
    <property type="match status" value="1"/>
</dbReference>
<dbReference type="InterPro" id="IPR026521">
    <property type="entry name" value="THAP2"/>
</dbReference>
<keyword evidence="1" id="KW-0479">Metal-binding</keyword>
<evidence type="ECO:0000256" key="5">
    <source>
        <dbReference type="PROSITE-ProRule" id="PRU00309"/>
    </source>
</evidence>
<dbReference type="PANTHER" id="PTHR47696">
    <property type="entry name" value="THAP DOMAIN-CONTAINING PROTEIN 2"/>
    <property type="match status" value="1"/>
</dbReference>
<dbReference type="SMART" id="SM00692">
    <property type="entry name" value="DM3"/>
    <property type="match status" value="1"/>
</dbReference>